<dbReference type="GO" id="GO:0006355">
    <property type="term" value="P:regulation of DNA-templated transcription"/>
    <property type="evidence" value="ECO:0007669"/>
    <property type="project" value="InterPro"/>
</dbReference>
<reference evidence="2" key="1">
    <citation type="journal article" date="1997" name="Nucleic Acids Res.">
        <title>tRNAscan-SE: a program for improved detection of transfer RNA genes in genomic sequence.</title>
        <authorList>
            <person name="Lowe T.M."/>
            <person name="Eddy S.R."/>
        </authorList>
    </citation>
    <scope>NUCLEOTIDE SEQUENCE [LARGE SCALE GENOMIC DNA]</scope>
    <source>
        <strain evidence="2">r\B97-61/B2</strain>
    </source>
</reference>
<dbReference type="AlphaFoldDB" id="A0AB32WVV7"/>
<feature type="compositionally biased region" description="Basic and acidic residues" evidence="1">
    <location>
        <begin position="399"/>
        <end position="413"/>
    </location>
</feature>
<feature type="compositionally biased region" description="Basic and acidic residues" evidence="1">
    <location>
        <begin position="373"/>
        <end position="385"/>
    </location>
</feature>
<evidence type="ECO:0000313" key="3">
    <source>
        <dbReference type="RefSeq" id="XP_017982153.1"/>
    </source>
</evidence>
<organism evidence="2 3">
    <name type="scientific">Theobroma cacao</name>
    <name type="common">Cacao</name>
    <name type="synonym">Cocoa</name>
    <dbReference type="NCBI Taxonomy" id="3641"/>
    <lineage>
        <taxon>Eukaryota</taxon>
        <taxon>Viridiplantae</taxon>
        <taxon>Streptophyta</taxon>
        <taxon>Embryophyta</taxon>
        <taxon>Tracheophyta</taxon>
        <taxon>Spermatophyta</taxon>
        <taxon>Magnoliopsida</taxon>
        <taxon>eudicotyledons</taxon>
        <taxon>Gunneridae</taxon>
        <taxon>Pentapetalae</taxon>
        <taxon>rosids</taxon>
        <taxon>malvids</taxon>
        <taxon>Malvales</taxon>
        <taxon>Malvaceae</taxon>
        <taxon>Byttnerioideae</taxon>
        <taxon>Theobroma</taxon>
    </lineage>
</organism>
<evidence type="ECO:0000256" key="1">
    <source>
        <dbReference type="SAM" id="MobiDB-lite"/>
    </source>
</evidence>
<dbReference type="InterPro" id="IPR028938">
    <property type="entry name" value="Rsf1-like"/>
</dbReference>
<sequence>MVVDRRIPTPSTSKIAGEAMLAMKGKEIGNDSVLILDDLSSDSELAKLRGRWEFASVLNFLNVFEPVIGNDLKLTAEEIELGLVKPNASIAALHIKLLKVAEGEIPLTAHNGEEITRYKELDPASRLLLLKALCEIRADQPDTVSYINDALKSKKEISCFRKEKIGGNGNVSYWYDGNTVFGYRLYKEVNRTEPQTKAKGKACLKLPTVCSHWETLAVDLKEFRGVVDKLLASKTAAEVAIGKTINTNTLPVVEKFHKKKERALKQKKRQEMLLNGLRSTCGAGITRSCRNRRPISYTFDEYDRAIDEAIELTKRRKTAEEQRQVQKLAKQTFTSNGGSDVEGSVSEGSSDGKGNSMGSDTEDDKLQEAGGDGNKDDGDYSSSKDGDDDTGSDSGNSADGKENLGYENHEKDVSMSMASRWSKSLSGVAIHPAVGTGNLGTKNRLRQRPVINSALDIIVPDSEDDISLEHTNSGILGPENLHRDADPEEVSDS</sequence>
<name>A0AB32WVV7_THECC</name>
<gene>
    <name evidence="3" type="primary">LOC108663179</name>
</gene>
<proteinExistence type="predicted"/>
<dbReference type="Gramene" id="Tc09v2_t003270.2">
    <property type="protein sequence ID" value="Tc09v2_p003270.2"/>
    <property type="gene ID" value="Tc09v2_g003270"/>
</dbReference>
<dbReference type="Proteomes" id="UP000694886">
    <property type="component" value="Chromosome 9"/>
</dbReference>
<feature type="compositionally biased region" description="Low complexity" evidence="1">
    <location>
        <begin position="337"/>
        <end position="349"/>
    </location>
</feature>
<dbReference type="PANTHER" id="PTHR14296">
    <property type="entry name" value="REMODELING AND SPACING FACTOR 1"/>
    <property type="match status" value="1"/>
</dbReference>
<protein>
    <submittedName>
        <fullName evidence="3">DDT domain-containing protein DDR4 isoform X2</fullName>
    </submittedName>
</protein>
<feature type="region of interest" description="Disordered" evidence="1">
    <location>
        <begin position="316"/>
        <end position="421"/>
    </location>
</feature>
<evidence type="ECO:0000313" key="2">
    <source>
        <dbReference type="Proteomes" id="UP000694886"/>
    </source>
</evidence>
<feature type="region of interest" description="Disordered" evidence="1">
    <location>
        <begin position="467"/>
        <end position="493"/>
    </location>
</feature>
<dbReference type="RefSeq" id="XP_017982153.1">
    <property type="nucleotide sequence ID" value="XM_018126664.1"/>
</dbReference>
<accession>A0AB32WVV7</accession>
<dbReference type="GO" id="GO:0031213">
    <property type="term" value="C:RSF complex"/>
    <property type="evidence" value="ECO:0007669"/>
    <property type="project" value="InterPro"/>
</dbReference>
<dbReference type="GeneID" id="108663179"/>
<reference evidence="3" key="2">
    <citation type="submission" date="2025-08" db="UniProtKB">
        <authorList>
            <consortium name="RefSeq"/>
        </authorList>
    </citation>
    <scope>IDENTIFICATION</scope>
</reference>
<dbReference type="PANTHER" id="PTHR14296:SF12">
    <property type="entry name" value="DDT DOMAIN-CONTAINING PROTEIN DDR4 ISOFORM X1"/>
    <property type="match status" value="1"/>
</dbReference>